<protein>
    <submittedName>
        <fullName evidence="1">256_t:CDS:1</fullName>
    </submittedName>
</protein>
<comment type="caution">
    <text evidence="1">The sequence shown here is derived from an EMBL/GenBank/DDBJ whole genome shotgun (WGS) entry which is preliminary data.</text>
</comment>
<dbReference type="EMBL" id="CAJVPW010031156">
    <property type="protein sequence ID" value="CAG8725839.1"/>
    <property type="molecule type" value="Genomic_DNA"/>
</dbReference>
<dbReference type="Proteomes" id="UP000789366">
    <property type="component" value="Unassembled WGS sequence"/>
</dbReference>
<evidence type="ECO:0000313" key="1">
    <source>
        <dbReference type="EMBL" id="CAG8725839.1"/>
    </source>
</evidence>
<evidence type="ECO:0000313" key="2">
    <source>
        <dbReference type="Proteomes" id="UP000789366"/>
    </source>
</evidence>
<reference evidence="1" key="1">
    <citation type="submission" date="2021-06" db="EMBL/GenBank/DDBJ databases">
        <authorList>
            <person name="Kallberg Y."/>
            <person name="Tangrot J."/>
            <person name="Rosling A."/>
        </authorList>
    </citation>
    <scope>NUCLEOTIDE SEQUENCE</scope>
    <source>
        <strain evidence="1">28 12/20/2015</strain>
    </source>
</reference>
<organism evidence="1 2">
    <name type="scientific">Cetraspora pellucida</name>
    <dbReference type="NCBI Taxonomy" id="1433469"/>
    <lineage>
        <taxon>Eukaryota</taxon>
        <taxon>Fungi</taxon>
        <taxon>Fungi incertae sedis</taxon>
        <taxon>Mucoromycota</taxon>
        <taxon>Glomeromycotina</taxon>
        <taxon>Glomeromycetes</taxon>
        <taxon>Diversisporales</taxon>
        <taxon>Gigasporaceae</taxon>
        <taxon>Cetraspora</taxon>
    </lineage>
</organism>
<feature type="non-terminal residue" evidence="1">
    <location>
        <position position="1"/>
    </location>
</feature>
<keyword evidence="2" id="KW-1185">Reference proteome</keyword>
<sequence>LDKVFSIAQMCAKINYKCTIEAAKSLEQNISANINTIFGSYNREHIQTNYDEQESSSGLVFEEESIEELESLFETEKTEETANLSLNELLVGLKHPAEDLTEKWKLADLFDFEFSTLSSIKKLMIIQDNSR</sequence>
<name>A0ACA9PYN1_9GLOM</name>
<proteinExistence type="predicted"/>
<gene>
    <name evidence="1" type="ORF">SPELUC_LOCUS12752</name>
</gene>
<accession>A0ACA9PYN1</accession>